<proteinExistence type="predicted"/>
<protein>
    <recommendedName>
        <fullName evidence="2">DUF302 domain-containing protein</fullName>
    </recommendedName>
</protein>
<dbReference type="AlphaFoldDB" id="A0A1P8MUU2"/>
<dbReference type="SUPFAM" id="SSF103247">
    <property type="entry name" value="TT1751-like"/>
    <property type="match status" value="1"/>
</dbReference>
<evidence type="ECO:0000256" key="1">
    <source>
        <dbReference type="SAM" id="SignalP"/>
    </source>
</evidence>
<dbReference type="KEGG" id="tom:BWR18_09375"/>
<keyword evidence="4" id="KW-1185">Reference proteome</keyword>
<dbReference type="InterPro" id="IPR005180">
    <property type="entry name" value="DUF302"/>
</dbReference>
<sequence length="150" mass="15344">MRILMALVTGVFLAGTAMAGDNGIIRKESAQGVDETMDALQSALEGAGLTIFARVDHGAGAEGVGEDIGASQLLIFGNPKLGTQAMLDDRSAGLFLPMKVAVFEDETGKTMIAYEDPAAMLGQLGGVAEDAAYIQTMTGALGTFTDGAAQ</sequence>
<name>A0A1P8MUU2_9RHOB</name>
<dbReference type="CDD" id="cd14797">
    <property type="entry name" value="DUF302"/>
    <property type="match status" value="1"/>
</dbReference>
<reference evidence="3 4" key="1">
    <citation type="submission" date="2017-01" db="EMBL/GenBank/DDBJ databases">
        <title>Complete genome of Tateyamaria omphalii DOK1-4 isolated from seawater in Dokdo.</title>
        <authorList>
            <person name="Kim J.H."/>
            <person name="Chi W.-J."/>
        </authorList>
    </citation>
    <scope>NUCLEOTIDE SEQUENCE [LARGE SCALE GENOMIC DNA]</scope>
    <source>
        <strain evidence="3 4">DOK1-4</strain>
    </source>
</reference>
<feature type="signal peptide" evidence="1">
    <location>
        <begin position="1"/>
        <end position="19"/>
    </location>
</feature>
<dbReference type="PANTHER" id="PTHR38342">
    <property type="entry name" value="SLR5037 PROTEIN"/>
    <property type="match status" value="1"/>
</dbReference>
<dbReference type="STRING" id="299262.BWR18_09375"/>
<dbReference type="Proteomes" id="UP000186336">
    <property type="component" value="Chromosome"/>
</dbReference>
<dbReference type="OrthoDB" id="9799367at2"/>
<dbReference type="PANTHER" id="PTHR38342:SF2">
    <property type="entry name" value="INNER MEMBRANE OR EXPORTED"/>
    <property type="match status" value="1"/>
</dbReference>
<evidence type="ECO:0000313" key="3">
    <source>
        <dbReference type="EMBL" id="APX11867.1"/>
    </source>
</evidence>
<dbReference type="Pfam" id="PF03625">
    <property type="entry name" value="DUF302"/>
    <property type="match status" value="1"/>
</dbReference>
<dbReference type="InterPro" id="IPR035923">
    <property type="entry name" value="TT1751-like_sf"/>
</dbReference>
<feature type="domain" description="DUF302" evidence="2">
    <location>
        <begin position="55"/>
        <end position="117"/>
    </location>
</feature>
<evidence type="ECO:0000259" key="2">
    <source>
        <dbReference type="Pfam" id="PF03625"/>
    </source>
</evidence>
<dbReference type="RefSeq" id="WP_076627727.1">
    <property type="nucleotide sequence ID" value="NZ_CP019312.1"/>
</dbReference>
<keyword evidence="1" id="KW-0732">Signal</keyword>
<organism evidence="3 4">
    <name type="scientific">Tateyamaria omphalii</name>
    <dbReference type="NCBI Taxonomy" id="299262"/>
    <lineage>
        <taxon>Bacteria</taxon>
        <taxon>Pseudomonadati</taxon>
        <taxon>Pseudomonadota</taxon>
        <taxon>Alphaproteobacteria</taxon>
        <taxon>Rhodobacterales</taxon>
        <taxon>Roseobacteraceae</taxon>
        <taxon>Tateyamaria</taxon>
    </lineage>
</organism>
<gene>
    <name evidence="3" type="ORF">BWR18_09375</name>
</gene>
<dbReference type="Gene3D" id="3.30.310.70">
    <property type="entry name" value="TT1751-like domain"/>
    <property type="match status" value="1"/>
</dbReference>
<dbReference type="EMBL" id="CP019312">
    <property type="protein sequence ID" value="APX11867.1"/>
    <property type="molecule type" value="Genomic_DNA"/>
</dbReference>
<evidence type="ECO:0000313" key="4">
    <source>
        <dbReference type="Proteomes" id="UP000186336"/>
    </source>
</evidence>
<accession>A0A1P8MUU2</accession>
<feature type="chain" id="PRO_5012501381" description="DUF302 domain-containing protein" evidence="1">
    <location>
        <begin position="20"/>
        <end position="150"/>
    </location>
</feature>